<dbReference type="InterPro" id="IPR002501">
    <property type="entry name" value="PsdUridine_synth_N"/>
</dbReference>
<gene>
    <name evidence="7" type="ORF">MNBD_GAMMA14-2448</name>
</gene>
<dbReference type="EMBL" id="UOFM01000493">
    <property type="protein sequence ID" value="VAW82832.1"/>
    <property type="molecule type" value="Genomic_DNA"/>
</dbReference>
<dbReference type="CDD" id="cd21152">
    <property type="entry name" value="PUA_TruB_bacterial"/>
    <property type="match status" value="1"/>
</dbReference>
<dbReference type="SUPFAM" id="SSF55120">
    <property type="entry name" value="Pseudouridine synthase"/>
    <property type="match status" value="1"/>
</dbReference>
<dbReference type="InterPro" id="IPR036974">
    <property type="entry name" value="PUA_sf"/>
</dbReference>
<proteinExistence type="inferred from homology"/>
<dbReference type="GO" id="GO:0003723">
    <property type="term" value="F:RNA binding"/>
    <property type="evidence" value="ECO:0007669"/>
    <property type="project" value="InterPro"/>
</dbReference>
<evidence type="ECO:0000259" key="5">
    <source>
        <dbReference type="Pfam" id="PF09157"/>
    </source>
</evidence>
<dbReference type="PANTHER" id="PTHR13767">
    <property type="entry name" value="TRNA-PSEUDOURIDINE SYNTHASE"/>
    <property type="match status" value="1"/>
</dbReference>
<organism evidence="7">
    <name type="scientific">hydrothermal vent metagenome</name>
    <dbReference type="NCBI Taxonomy" id="652676"/>
    <lineage>
        <taxon>unclassified sequences</taxon>
        <taxon>metagenomes</taxon>
        <taxon>ecological metagenomes</taxon>
    </lineage>
</organism>
<dbReference type="InterPro" id="IPR032819">
    <property type="entry name" value="TruB_C"/>
</dbReference>
<keyword evidence="2" id="KW-0819">tRNA processing</keyword>
<feature type="domain" description="tRNA pseudouridine synthase II TruB subfamily 1 C-terminal" evidence="5">
    <location>
        <begin position="246"/>
        <end position="296"/>
    </location>
</feature>
<reference evidence="7" key="1">
    <citation type="submission" date="2018-06" db="EMBL/GenBank/DDBJ databases">
        <authorList>
            <person name="Zhirakovskaya E."/>
        </authorList>
    </citation>
    <scope>NUCLEOTIDE SEQUENCE</scope>
</reference>
<evidence type="ECO:0000313" key="7">
    <source>
        <dbReference type="EMBL" id="VAW82832.1"/>
    </source>
</evidence>
<dbReference type="HAMAP" id="MF_01080">
    <property type="entry name" value="TruB_bact"/>
    <property type="match status" value="1"/>
</dbReference>
<evidence type="ECO:0000259" key="6">
    <source>
        <dbReference type="Pfam" id="PF16198"/>
    </source>
</evidence>
<keyword evidence="3 7" id="KW-0413">Isomerase</keyword>
<dbReference type="CDD" id="cd02573">
    <property type="entry name" value="PseudoU_synth_EcTruB"/>
    <property type="match status" value="1"/>
</dbReference>
<feature type="domain" description="Pseudouridine synthase II N-terminal" evidence="4">
    <location>
        <begin position="33"/>
        <end position="181"/>
    </location>
</feature>
<accession>A0A3B0Z5K4</accession>
<sequence>MGRRRVRGRDVNGILLLDKPPGITSNDALQQVKRLFFAKKAGHTGSLDPLASGVLPICMGEATKVSAFLLDADKRYEVRCQLGVKTATADAEGDVISTRPVENYSEAQIESVLEQFRGPIEQIPPMYSALKHEGQRLYKLARQGIEVERASRPVDIHALTLTARGDDWLDIFVHCSKGTYVRTLVEDIGEQLGCGAHVSALRRTAVGPYDDDKLVTLEALETLKEQDKHAMDDLLLPIETALTQWPNVNLSADAAFYLRQGQAVLVPRAPTSGWVRLYEGEHTFLGMGEILDDGRV</sequence>
<dbReference type="GO" id="GO:1990481">
    <property type="term" value="P:mRNA pseudouridine synthesis"/>
    <property type="evidence" value="ECO:0007669"/>
    <property type="project" value="TreeGrafter"/>
</dbReference>
<dbReference type="Gene3D" id="2.30.130.10">
    <property type="entry name" value="PUA domain"/>
    <property type="match status" value="1"/>
</dbReference>
<dbReference type="GO" id="GO:0160148">
    <property type="term" value="F:tRNA pseudouridine(55) synthase activity"/>
    <property type="evidence" value="ECO:0007669"/>
    <property type="project" value="UniProtKB-EC"/>
</dbReference>
<feature type="domain" description="tRNA pseudouridylate synthase B C-terminal" evidence="6">
    <location>
        <begin position="182"/>
        <end position="242"/>
    </location>
</feature>
<dbReference type="FunFam" id="2.30.130.10:FF:000012">
    <property type="entry name" value="tRNA pseudouridine synthase B"/>
    <property type="match status" value="1"/>
</dbReference>
<dbReference type="NCBIfam" id="TIGR00431">
    <property type="entry name" value="TruB"/>
    <property type="match status" value="1"/>
</dbReference>
<dbReference type="Gene3D" id="3.30.2350.10">
    <property type="entry name" value="Pseudouridine synthase"/>
    <property type="match status" value="1"/>
</dbReference>
<dbReference type="GO" id="GO:0006400">
    <property type="term" value="P:tRNA modification"/>
    <property type="evidence" value="ECO:0007669"/>
    <property type="project" value="TreeGrafter"/>
</dbReference>
<dbReference type="InterPro" id="IPR014780">
    <property type="entry name" value="tRNA_psdUridine_synth_TruB"/>
</dbReference>
<evidence type="ECO:0000256" key="3">
    <source>
        <dbReference type="ARBA" id="ARBA00023235"/>
    </source>
</evidence>
<dbReference type="InterPro" id="IPR020103">
    <property type="entry name" value="PsdUridine_synth_cat_dom_sf"/>
</dbReference>
<dbReference type="PANTHER" id="PTHR13767:SF2">
    <property type="entry name" value="PSEUDOURIDYLATE SYNTHASE TRUB1"/>
    <property type="match status" value="1"/>
</dbReference>
<dbReference type="EC" id="5.4.99.25" evidence="1"/>
<dbReference type="Pfam" id="PF16198">
    <property type="entry name" value="TruB_C_2"/>
    <property type="match status" value="1"/>
</dbReference>
<dbReference type="Pfam" id="PF09157">
    <property type="entry name" value="TruB-C_2"/>
    <property type="match status" value="1"/>
</dbReference>
<dbReference type="Pfam" id="PF01509">
    <property type="entry name" value="TruB_N"/>
    <property type="match status" value="1"/>
</dbReference>
<dbReference type="FunFam" id="3.30.2350.10:FF:000011">
    <property type="entry name" value="tRNA pseudouridine synthase B"/>
    <property type="match status" value="1"/>
</dbReference>
<dbReference type="InterPro" id="IPR015947">
    <property type="entry name" value="PUA-like_sf"/>
</dbReference>
<dbReference type="InterPro" id="IPR015240">
    <property type="entry name" value="tRNA_sdUridine_synth_fam1_C"/>
</dbReference>
<feature type="non-terminal residue" evidence="7">
    <location>
        <position position="296"/>
    </location>
</feature>
<name>A0A3B0Z5K4_9ZZZZ</name>
<protein>
    <recommendedName>
        <fullName evidence="1">tRNA pseudouridine(55) synthase</fullName>
        <ecNumber evidence="1">5.4.99.25</ecNumber>
    </recommendedName>
</protein>
<evidence type="ECO:0000256" key="2">
    <source>
        <dbReference type="ARBA" id="ARBA00022694"/>
    </source>
</evidence>
<evidence type="ECO:0000259" key="4">
    <source>
        <dbReference type="Pfam" id="PF01509"/>
    </source>
</evidence>
<dbReference type="SUPFAM" id="SSF88697">
    <property type="entry name" value="PUA domain-like"/>
    <property type="match status" value="1"/>
</dbReference>
<dbReference type="AlphaFoldDB" id="A0A3B0Z5K4"/>
<evidence type="ECO:0000256" key="1">
    <source>
        <dbReference type="ARBA" id="ARBA00012787"/>
    </source>
</evidence>